<keyword evidence="2" id="KW-0964">Secreted</keyword>
<evidence type="ECO:0000313" key="10">
    <source>
        <dbReference type="Proteomes" id="UP001596512"/>
    </source>
</evidence>
<name>A0ABW2TQ20_9PSEU</name>
<dbReference type="EMBL" id="JBHTEY010000004">
    <property type="protein sequence ID" value="MFC7615905.1"/>
    <property type="molecule type" value="Genomic_DNA"/>
</dbReference>
<keyword evidence="10" id="KW-1185">Reference proteome</keyword>
<gene>
    <name evidence="9" type="ORF">ACFQV2_22865</name>
</gene>
<dbReference type="PROSITE" id="PS51318">
    <property type="entry name" value="TAT"/>
    <property type="match status" value="1"/>
</dbReference>
<feature type="signal peptide" evidence="7">
    <location>
        <begin position="1"/>
        <end position="26"/>
    </location>
</feature>
<proteinExistence type="predicted"/>
<feature type="domain" description="Gram-positive cocci surface proteins LPxTG" evidence="8">
    <location>
        <begin position="269"/>
        <end position="304"/>
    </location>
</feature>
<feature type="compositionally biased region" description="Low complexity" evidence="5">
    <location>
        <begin position="212"/>
        <end position="239"/>
    </location>
</feature>
<keyword evidence="6" id="KW-0812">Transmembrane</keyword>
<sequence length="304" mass="29105">MRSTRLFILASGVTAAALAVGSPALATGPTGSAFAISVQATLLNSLQAGVGPLPAAAYPAGADKSVVSLAVLKDTLAKARVLNASSSLAGGTLTSKASIAEVSALGLIEAKLVTAECTSVNGVATGSAKLVDVKVGGTKIEVGAPSTSIKVSDIVQVHVNEQVYANGKLTVNAVRVSVGGKVGGVARADVILSQAVCSGGKPDDGDGGDNGGTPTTTPAPTTAPGDGGTTTTPAPTTAPGDGGDNGGTPTAPGGGDTPGITPVAGEEDLADTGVSAVVPLSIGGLALLAGGGAALYYVRRRSQA</sequence>
<evidence type="ECO:0000256" key="3">
    <source>
        <dbReference type="ARBA" id="ARBA00022729"/>
    </source>
</evidence>
<dbReference type="Proteomes" id="UP001596512">
    <property type="component" value="Unassembled WGS sequence"/>
</dbReference>
<comment type="caution">
    <text evidence="9">The sequence shown here is derived from an EMBL/GenBank/DDBJ whole genome shotgun (WGS) entry which is preliminary data.</text>
</comment>
<reference evidence="10" key="1">
    <citation type="journal article" date="2019" name="Int. J. Syst. Evol. Microbiol.">
        <title>The Global Catalogue of Microorganisms (GCM) 10K type strain sequencing project: providing services to taxonomists for standard genome sequencing and annotation.</title>
        <authorList>
            <consortium name="The Broad Institute Genomics Platform"/>
            <consortium name="The Broad Institute Genome Sequencing Center for Infectious Disease"/>
            <person name="Wu L."/>
            <person name="Ma J."/>
        </authorList>
    </citation>
    <scope>NUCLEOTIDE SEQUENCE [LARGE SCALE GENOMIC DNA]</scope>
    <source>
        <strain evidence="10">JCM 17695</strain>
    </source>
</reference>
<accession>A0ABW2TQ20</accession>
<organism evidence="9 10">
    <name type="scientific">Actinokineospora soli</name>
    <dbReference type="NCBI Taxonomy" id="1048753"/>
    <lineage>
        <taxon>Bacteria</taxon>
        <taxon>Bacillati</taxon>
        <taxon>Actinomycetota</taxon>
        <taxon>Actinomycetes</taxon>
        <taxon>Pseudonocardiales</taxon>
        <taxon>Pseudonocardiaceae</taxon>
        <taxon>Actinokineospora</taxon>
    </lineage>
</organism>
<evidence type="ECO:0000256" key="6">
    <source>
        <dbReference type="SAM" id="Phobius"/>
    </source>
</evidence>
<keyword evidence="1" id="KW-0134">Cell wall</keyword>
<evidence type="ECO:0000256" key="4">
    <source>
        <dbReference type="ARBA" id="ARBA00023088"/>
    </source>
</evidence>
<keyword evidence="4" id="KW-0572">Peptidoglycan-anchor</keyword>
<keyword evidence="6" id="KW-0472">Membrane</keyword>
<evidence type="ECO:0000259" key="8">
    <source>
        <dbReference type="PROSITE" id="PS50847"/>
    </source>
</evidence>
<feature type="compositionally biased region" description="Gly residues" evidence="5">
    <location>
        <begin position="240"/>
        <end position="257"/>
    </location>
</feature>
<dbReference type="NCBIfam" id="TIGR01167">
    <property type="entry name" value="LPXTG_anchor"/>
    <property type="match status" value="1"/>
</dbReference>
<dbReference type="NCBIfam" id="NF040603">
    <property type="entry name" value="choice_anch_P"/>
    <property type="match status" value="1"/>
</dbReference>
<evidence type="ECO:0000256" key="2">
    <source>
        <dbReference type="ARBA" id="ARBA00022525"/>
    </source>
</evidence>
<feature type="region of interest" description="Disordered" evidence="5">
    <location>
        <begin position="199"/>
        <end position="266"/>
    </location>
</feature>
<evidence type="ECO:0000256" key="7">
    <source>
        <dbReference type="SAM" id="SignalP"/>
    </source>
</evidence>
<dbReference type="InterPro" id="IPR006311">
    <property type="entry name" value="TAT_signal"/>
</dbReference>
<dbReference type="PROSITE" id="PS50847">
    <property type="entry name" value="GRAM_POS_ANCHORING"/>
    <property type="match status" value="1"/>
</dbReference>
<evidence type="ECO:0000256" key="5">
    <source>
        <dbReference type="SAM" id="MobiDB-lite"/>
    </source>
</evidence>
<evidence type="ECO:0000256" key="1">
    <source>
        <dbReference type="ARBA" id="ARBA00022512"/>
    </source>
</evidence>
<keyword evidence="6" id="KW-1133">Transmembrane helix</keyword>
<dbReference type="InterPro" id="IPR019931">
    <property type="entry name" value="LPXTG_anchor"/>
</dbReference>
<evidence type="ECO:0000313" key="9">
    <source>
        <dbReference type="EMBL" id="MFC7615905.1"/>
    </source>
</evidence>
<keyword evidence="3 7" id="KW-0732">Signal</keyword>
<protein>
    <submittedName>
        <fullName evidence="9">Choice-of-anchor P family protein</fullName>
    </submittedName>
</protein>
<feature type="chain" id="PRO_5045614840" evidence="7">
    <location>
        <begin position="27"/>
        <end position="304"/>
    </location>
</feature>
<feature type="transmembrane region" description="Helical" evidence="6">
    <location>
        <begin position="276"/>
        <end position="298"/>
    </location>
</feature>